<dbReference type="Gene3D" id="1.20.120.1750">
    <property type="match status" value="1"/>
</dbReference>
<dbReference type="EMBL" id="CAJNDS010000538">
    <property type="protein sequence ID" value="CAE7216571.1"/>
    <property type="molecule type" value="Genomic_DNA"/>
</dbReference>
<dbReference type="GO" id="GO:0008270">
    <property type="term" value="F:zinc ion binding"/>
    <property type="evidence" value="ECO:0007669"/>
    <property type="project" value="UniProtKB-KW"/>
</dbReference>
<keyword evidence="1" id="KW-0808">Transferase</keyword>
<proteinExistence type="predicted"/>
<evidence type="ECO:0000256" key="7">
    <source>
        <dbReference type="SAM" id="MobiDB-lite"/>
    </source>
</evidence>
<evidence type="ECO:0000256" key="5">
    <source>
        <dbReference type="ARBA" id="ARBA00022786"/>
    </source>
</evidence>
<keyword evidence="6" id="KW-0862">Zinc</keyword>
<keyword evidence="8" id="KW-0812">Transmembrane</keyword>
<accession>A0A812JYG9</accession>
<evidence type="ECO:0000313" key="11">
    <source>
        <dbReference type="Proteomes" id="UP000604046"/>
    </source>
</evidence>
<keyword evidence="8" id="KW-1133">Transmembrane helix</keyword>
<feature type="transmembrane region" description="Helical" evidence="8">
    <location>
        <begin position="487"/>
        <end position="507"/>
    </location>
</feature>
<keyword evidence="5" id="KW-0833">Ubl conjugation pathway</keyword>
<feature type="transmembrane region" description="Helical" evidence="8">
    <location>
        <begin position="52"/>
        <end position="76"/>
    </location>
</feature>
<dbReference type="SMART" id="SM00647">
    <property type="entry name" value="IBR"/>
    <property type="match status" value="2"/>
</dbReference>
<dbReference type="Pfam" id="PF22191">
    <property type="entry name" value="IBR_1"/>
    <property type="match status" value="1"/>
</dbReference>
<dbReference type="InterPro" id="IPR002867">
    <property type="entry name" value="IBR_dom"/>
</dbReference>
<keyword evidence="3" id="KW-0677">Repeat</keyword>
<dbReference type="SUPFAM" id="SSF57850">
    <property type="entry name" value="RING/U-box"/>
    <property type="match status" value="1"/>
</dbReference>
<evidence type="ECO:0000313" key="10">
    <source>
        <dbReference type="EMBL" id="CAE7216571.1"/>
    </source>
</evidence>
<evidence type="ECO:0000256" key="6">
    <source>
        <dbReference type="ARBA" id="ARBA00022833"/>
    </source>
</evidence>
<evidence type="ECO:0000256" key="8">
    <source>
        <dbReference type="SAM" id="Phobius"/>
    </source>
</evidence>
<dbReference type="PANTHER" id="PTHR34935:SF3">
    <property type="entry name" value="PROTEIN TIC110, CHLOROPLASTIC"/>
    <property type="match status" value="1"/>
</dbReference>
<dbReference type="CDD" id="cd20335">
    <property type="entry name" value="BRcat_RBR"/>
    <property type="match status" value="1"/>
</dbReference>
<feature type="domain" description="RING-type" evidence="9">
    <location>
        <begin position="149"/>
        <end position="420"/>
    </location>
</feature>
<evidence type="ECO:0000259" key="9">
    <source>
        <dbReference type="PROSITE" id="PS51873"/>
    </source>
</evidence>
<evidence type="ECO:0000256" key="1">
    <source>
        <dbReference type="ARBA" id="ARBA00022679"/>
    </source>
</evidence>
<dbReference type="OrthoDB" id="10009520at2759"/>
<dbReference type="PROSITE" id="PS51873">
    <property type="entry name" value="TRIAD"/>
    <property type="match status" value="1"/>
</dbReference>
<sequence length="1464" mass="162433">MDLPWPVYLAHVPEHFLALGRLHLLHVLDQIEQLGRAAEANGRRGQAQLHQVAALCVAVLSGVTAGALFFLGLLALSRAFTSLAVSLFLCSGRLLQAATPHLTALGLILYANRLLRSSLLRQEWLDFWQQWTWSRQLLSFLGFSVAHVQSTECPICANSLEDNPWNLAKLPCCETSVCWECVWSHAESVIDDARPQMTCPLLCNGNGNGKVLPDVVVFTSLRRRQWSWKGLDLLGRQTRRKKRAYERWSLSSGLASSCAARMEDVIHCPGSECSHMWVLPKALRSAKSAQEPGSRWDPRAWSVGRHMGLYAPPTEDGHDGRCVSCPGCKIDYCLLCSQVWEAHGRTHEGKSCLEFDAVLPEAQRSKDRHWAGAKSCPGCGVRTLRAMGCNHMTCTQCQMHWCWVCGKPWQPWHYGCTQNAQTTGDCSVPKTQDASTIFEDLFQRSNLAGRVLANLPSAVPMPILSVYTALPLLAVLAAAVCPRHTRLAQGLASALGCLLGTLVGAFLKQGKKDAASCAIARLLSKHIQEDMPTEELRSLIHRQRRRFGVPAQDRSSESWEDSSLQKIYEELLVKLLDGPEHDPYDLPTLQRLKAALDLDGIVVGNAHRHAAQLLVSKGYSGLEGEPMRVATDKLLFLSQRAFADEEPEEASRYEMGRLCQVLEVNDKDATKRVQAVSRALYQQNLSAVVDKVDAHTGEALAGAQMAFGLAGEEAERMNLDTYKEIAKAQLADGALTSEGKSTLEQARGVLQLRDKAASAAFAAVSGPILQKELDALLPSLKDPAVSTEKLKDFSTTLTARGEVLGLSSASTFTCIRQALQENLRSMYNAACKEARTSTTKSLKTMDEMMALTKASDDLLKQMLAGLKEPAEEVEDGRLTLTADPLPGRRLYGLYLERSLKGEAPSTSDPDRFASILELSEEDAEAARVEACQPKLREMYLTCIKKAQEEKCTLAEMKPDLSDQMAKFRLPFNAVEETAMEVYKTCLEKVSGRVLKSTQKEELDALRDFMELEMSSVRRLHLKAFASTYEESVREALGRSGVMSDEAQEALSQLGDRLGLEVEDTEKIFHGVVEERLKEMMIPVRDAWEEATYTKEALMQLNKERGKDLGDDPTADGTGAELGIKDSPPLEGVRGYKLMEELTKVANFYTNNKVLKEDAVDKTSDDEDAWAAAYPVQVGKWIEDKNKEEMYGIFVWNAITCQDTTARDKWTEAKAVVGGILGLSPKLQKKVLVRMVSRWCNMFIKSKVQEQGELKKDDVSMLTDWAPMFFGIEKDVTMDMVQAANKSLLQNKVLKILNKPSVTPEDLSKLRAEVDEWDLEVAKDLELSRPQLRSLFRVEVASVVEDPDLSDEQKVDGIEASREAFGLAEKEAMSEMQDLIKSRCRSCLVNASGDLLQENESAAVDQMQRLELLAAFGLSAGVEFQDDWEVAPAMRQKLVKMYVAGSKGRTPDTRMLERVLSLVHA</sequence>
<dbReference type="InterPro" id="IPR044066">
    <property type="entry name" value="TRIAD_supradom"/>
</dbReference>
<feature type="region of interest" description="Disordered" evidence="7">
    <location>
        <begin position="1104"/>
        <end position="1125"/>
    </location>
</feature>
<comment type="caution">
    <text evidence="10">The sequence shown here is derived from an EMBL/GenBank/DDBJ whole genome shotgun (WGS) entry which is preliminary data.</text>
</comment>
<keyword evidence="8" id="KW-0472">Membrane</keyword>
<evidence type="ECO:0000256" key="2">
    <source>
        <dbReference type="ARBA" id="ARBA00022723"/>
    </source>
</evidence>
<keyword evidence="2" id="KW-0479">Metal-binding</keyword>
<dbReference type="PANTHER" id="PTHR34935">
    <property type="entry name" value="PROTEIN TIC110, CHLOROPLASTIC"/>
    <property type="match status" value="1"/>
</dbReference>
<feature type="transmembrane region" description="Helical" evidence="8">
    <location>
        <begin position="459"/>
        <end position="480"/>
    </location>
</feature>
<dbReference type="InterPro" id="IPR031610">
    <property type="entry name" value="TIC110"/>
</dbReference>
<keyword evidence="4" id="KW-0863">Zinc-finger</keyword>
<reference evidence="10" key="1">
    <citation type="submission" date="2021-02" db="EMBL/GenBank/DDBJ databases">
        <authorList>
            <person name="Dougan E. K."/>
            <person name="Rhodes N."/>
            <person name="Thang M."/>
            <person name="Chan C."/>
        </authorList>
    </citation>
    <scope>NUCLEOTIDE SEQUENCE</scope>
</reference>
<keyword evidence="11" id="KW-1185">Reference proteome</keyword>
<gene>
    <name evidence="10" type="primary">rnf217</name>
    <name evidence="10" type="ORF">SNAT2548_LOCUS7648</name>
</gene>
<evidence type="ECO:0000256" key="3">
    <source>
        <dbReference type="ARBA" id="ARBA00022737"/>
    </source>
</evidence>
<evidence type="ECO:0000256" key="4">
    <source>
        <dbReference type="ARBA" id="ARBA00022771"/>
    </source>
</evidence>
<protein>
    <submittedName>
        <fullName evidence="10">Rnf217 protein</fullName>
    </submittedName>
</protein>
<dbReference type="CDD" id="cd20336">
    <property type="entry name" value="Rcat_RBR"/>
    <property type="match status" value="1"/>
</dbReference>
<dbReference type="GO" id="GO:0016740">
    <property type="term" value="F:transferase activity"/>
    <property type="evidence" value="ECO:0007669"/>
    <property type="project" value="UniProtKB-KW"/>
</dbReference>
<name>A0A812JYG9_9DINO</name>
<organism evidence="10 11">
    <name type="scientific">Symbiodinium natans</name>
    <dbReference type="NCBI Taxonomy" id="878477"/>
    <lineage>
        <taxon>Eukaryota</taxon>
        <taxon>Sar</taxon>
        <taxon>Alveolata</taxon>
        <taxon>Dinophyceae</taxon>
        <taxon>Suessiales</taxon>
        <taxon>Symbiodiniaceae</taxon>
        <taxon>Symbiodinium</taxon>
    </lineage>
</organism>
<dbReference type="Proteomes" id="UP000604046">
    <property type="component" value="Unassembled WGS sequence"/>
</dbReference>